<accession>A0ABM8H1J2</accession>
<name>A0ABM8H1J2_9MICO</name>
<gene>
    <name evidence="1" type="ORF">GCM10025870_16840</name>
</gene>
<dbReference type="Proteomes" id="UP001321477">
    <property type="component" value="Chromosome"/>
</dbReference>
<organism evidence="1 2">
    <name type="scientific">Agromyces marinus</name>
    <dbReference type="NCBI Taxonomy" id="1389020"/>
    <lineage>
        <taxon>Bacteria</taxon>
        <taxon>Bacillati</taxon>
        <taxon>Actinomycetota</taxon>
        <taxon>Actinomycetes</taxon>
        <taxon>Micrococcales</taxon>
        <taxon>Microbacteriaceae</taxon>
        <taxon>Agromyces</taxon>
    </lineage>
</organism>
<evidence type="ECO:0000313" key="1">
    <source>
        <dbReference type="EMBL" id="BDZ54611.1"/>
    </source>
</evidence>
<keyword evidence="2" id="KW-1185">Reference proteome</keyword>
<reference evidence="2" key="1">
    <citation type="journal article" date="2019" name="Int. J. Syst. Evol. Microbiol.">
        <title>The Global Catalogue of Microorganisms (GCM) 10K type strain sequencing project: providing services to taxonomists for standard genome sequencing and annotation.</title>
        <authorList>
            <consortium name="The Broad Institute Genomics Platform"/>
            <consortium name="The Broad Institute Genome Sequencing Center for Infectious Disease"/>
            <person name="Wu L."/>
            <person name="Ma J."/>
        </authorList>
    </citation>
    <scope>NUCLEOTIDE SEQUENCE [LARGE SCALE GENOMIC DNA]</scope>
    <source>
        <strain evidence="2">NBRC 109019</strain>
    </source>
</reference>
<protein>
    <submittedName>
        <fullName evidence="1">Uncharacterized protein</fullName>
    </submittedName>
</protein>
<dbReference type="EMBL" id="AP027734">
    <property type="protein sequence ID" value="BDZ54611.1"/>
    <property type="molecule type" value="Genomic_DNA"/>
</dbReference>
<sequence length="73" mass="8050">MAVVRIRRDGASVELPMMLRDQRPGRYALTDAPFYAVVRAWKARHRVALAAEGLEVPPVTGAIPIIRSDRPAA</sequence>
<proteinExistence type="predicted"/>
<evidence type="ECO:0000313" key="2">
    <source>
        <dbReference type="Proteomes" id="UP001321477"/>
    </source>
</evidence>